<comment type="caution">
    <text evidence="1">The sequence shown here is derived from an EMBL/GenBank/DDBJ whole genome shotgun (WGS) entry which is preliminary data.</text>
</comment>
<reference evidence="1" key="2">
    <citation type="submission" date="2021-08" db="EMBL/GenBank/DDBJ databases">
        <authorList>
            <person name="Tani A."/>
            <person name="Ola A."/>
            <person name="Ogura Y."/>
            <person name="Katsura K."/>
            <person name="Hayashi T."/>
        </authorList>
    </citation>
    <scope>NUCLEOTIDE SEQUENCE</scope>
    <source>
        <strain evidence="1">NBRC 15689</strain>
    </source>
</reference>
<evidence type="ECO:0000313" key="2">
    <source>
        <dbReference type="Proteomes" id="UP001055156"/>
    </source>
</evidence>
<evidence type="ECO:0000313" key="1">
    <source>
        <dbReference type="EMBL" id="GJE27228.1"/>
    </source>
</evidence>
<accession>A0ABQ4T6I5</accession>
<protein>
    <submittedName>
        <fullName evidence="1">Uncharacterized protein</fullName>
    </submittedName>
</protein>
<dbReference type="Proteomes" id="UP001055156">
    <property type="component" value="Unassembled WGS sequence"/>
</dbReference>
<reference evidence="1" key="1">
    <citation type="journal article" date="2021" name="Front. Microbiol.">
        <title>Comprehensive Comparative Genomics and Phenotyping of Methylobacterium Species.</title>
        <authorList>
            <person name="Alessa O."/>
            <person name="Ogura Y."/>
            <person name="Fujitani Y."/>
            <person name="Takami H."/>
            <person name="Hayashi T."/>
            <person name="Sahin N."/>
            <person name="Tani A."/>
        </authorList>
    </citation>
    <scope>NUCLEOTIDE SEQUENCE</scope>
    <source>
        <strain evidence="1">NBRC 15689</strain>
    </source>
</reference>
<sequence length="91" mass="9912">MSNDQTGVAAGIVRLFEEAQREAATKANIERIITEAFASVDRLEPGATPEERAQQWDAIFEHMWRGFGCNVLPFPERTGSNSTTSLAGDAA</sequence>
<dbReference type="RefSeq" id="WP_238311081.1">
    <property type="nucleotide sequence ID" value="NZ_BPQV01000005.1"/>
</dbReference>
<organism evidence="1 2">
    <name type="scientific">Methylobacterium organophilum</name>
    <dbReference type="NCBI Taxonomy" id="410"/>
    <lineage>
        <taxon>Bacteria</taxon>
        <taxon>Pseudomonadati</taxon>
        <taxon>Pseudomonadota</taxon>
        <taxon>Alphaproteobacteria</taxon>
        <taxon>Hyphomicrobiales</taxon>
        <taxon>Methylobacteriaceae</taxon>
        <taxon>Methylobacterium</taxon>
    </lineage>
</organism>
<gene>
    <name evidence="1" type="ORF">LKMONMHP_2085</name>
</gene>
<proteinExistence type="predicted"/>
<name>A0ABQ4T6I5_METOR</name>
<dbReference type="EMBL" id="BPQV01000005">
    <property type="protein sequence ID" value="GJE27228.1"/>
    <property type="molecule type" value="Genomic_DNA"/>
</dbReference>
<keyword evidence="2" id="KW-1185">Reference proteome</keyword>